<proteinExistence type="predicted"/>
<organism evidence="1 2">
    <name type="scientific">Ruminiclostridium papyrosolvens C7</name>
    <dbReference type="NCBI Taxonomy" id="1330534"/>
    <lineage>
        <taxon>Bacteria</taxon>
        <taxon>Bacillati</taxon>
        <taxon>Bacillota</taxon>
        <taxon>Clostridia</taxon>
        <taxon>Eubacteriales</taxon>
        <taxon>Oscillospiraceae</taxon>
        <taxon>Ruminiclostridium</taxon>
    </lineage>
</organism>
<comment type="caution">
    <text evidence="1">The sequence shown here is derived from an EMBL/GenBank/DDBJ whole genome shotgun (WGS) entry which is preliminary data.</text>
</comment>
<reference evidence="1 2" key="1">
    <citation type="journal article" date="2013" name="Genome Announc.">
        <title>Draft Genome Sequence of the Cellulolytic Bacterium Clostridium papyrosolvens C7 (ATCC 700395).</title>
        <authorList>
            <person name="Zepeda V."/>
            <person name="Dassa B."/>
            <person name="Borovok I."/>
            <person name="Lamed R."/>
            <person name="Bayer E.A."/>
            <person name="Cate J.H."/>
        </authorList>
    </citation>
    <scope>NUCLEOTIDE SEQUENCE [LARGE SCALE GENOMIC DNA]</scope>
    <source>
        <strain evidence="1 2">C7</strain>
    </source>
</reference>
<gene>
    <name evidence="1" type="ORF">L323_00265</name>
</gene>
<dbReference type="STRING" id="1330534.L323_00265"/>
<dbReference type="EMBL" id="ATAY01000006">
    <property type="protein sequence ID" value="EPR14430.1"/>
    <property type="molecule type" value="Genomic_DNA"/>
</dbReference>
<dbReference type="RefSeq" id="WP_020813722.1">
    <property type="nucleotide sequence ID" value="NZ_ATAY01000006.1"/>
</dbReference>
<dbReference type="AlphaFoldDB" id="U4R7G5"/>
<protein>
    <submittedName>
        <fullName evidence="1">Uncharacterized protein</fullName>
    </submittedName>
</protein>
<evidence type="ECO:0000313" key="2">
    <source>
        <dbReference type="Proteomes" id="UP000016860"/>
    </source>
</evidence>
<sequence length="77" mass="8978">MNECWTRILSPQWMKYFVLLEMKVELKQILNAIVKILEGEVPKHLSAQIDCHGFMSLLYIVSHVMGYLNSNMILNIP</sequence>
<dbReference type="PATRIC" id="fig|1330534.3.peg.55"/>
<evidence type="ECO:0000313" key="1">
    <source>
        <dbReference type="EMBL" id="EPR14430.1"/>
    </source>
</evidence>
<dbReference type="Proteomes" id="UP000016860">
    <property type="component" value="Unassembled WGS sequence"/>
</dbReference>
<name>U4R7G5_9FIRM</name>
<accession>U4R7G5</accession>